<gene>
    <name evidence="1" type="ORF">D5086_023673</name>
</gene>
<sequence>MGSIAAIQYCAITAILLVSTTVSSDDKSPIPADPSSLNTWFQDNVKPLADRKGTIDPDLEAAEAKPRTIKPTLSFDGTAKEYGTVYSATLEAEADYFVAANVIFKNSAPRPNGELKGEQAVALRIAGDKSAFYNCRFIGFQDTLCDDKGRHLFKDCYIEGTVDYIFGSGKSLYLGTELHVIGDENGNFITAHARNSEAEDTGFSFVHCRVDGTGAKGAYLGRAWQARPRVVFSYTSMSSVVNPEGWSNNFHPERDQTALFAEYKCEGEGANPAGRAKSSKQLTPDQAAPFISLGFIEVRSSIHLPMLLCLWARKKLNDSPVKGSPNFHGGSFFLCVSENLKVHITATRVVRVAKLVTVAEKSLSRPNTASMVIISVKKLMVLVNHSLKAYLYTQRSKSNTKLRQDLITAEQKAHVLSVSASSEDIYGNPVRGLTGHAES</sequence>
<dbReference type="Proteomes" id="UP000309997">
    <property type="component" value="Unassembled WGS sequence"/>
</dbReference>
<accession>A0ACC4BBZ7</accession>
<keyword evidence="2" id="KW-1185">Reference proteome</keyword>
<reference evidence="1 2" key="1">
    <citation type="journal article" date="2024" name="Plant Biotechnol. J.">
        <title>Genome and CRISPR/Cas9 system of a widespread forest tree (Populus alba) in the world.</title>
        <authorList>
            <person name="Liu Y.J."/>
            <person name="Jiang P.F."/>
            <person name="Han X.M."/>
            <person name="Li X.Y."/>
            <person name="Wang H.M."/>
            <person name="Wang Y.J."/>
            <person name="Wang X.X."/>
            <person name="Zeng Q.Y."/>
        </authorList>
    </citation>
    <scope>NUCLEOTIDE SEQUENCE [LARGE SCALE GENOMIC DNA]</scope>
    <source>
        <strain evidence="2">cv. PAL-ZL1</strain>
    </source>
</reference>
<dbReference type="EMBL" id="RCHU02000012">
    <property type="protein sequence ID" value="KAL3575572.1"/>
    <property type="molecule type" value="Genomic_DNA"/>
</dbReference>
<evidence type="ECO:0000313" key="2">
    <source>
        <dbReference type="Proteomes" id="UP000309997"/>
    </source>
</evidence>
<organism evidence="1 2">
    <name type="scientific">Populus alba</name>
    <name type="common">White poplar</name>
    <dbReference type="NCBI Taxonomy" id="43335"/>
    <lineage>
        <taxon>Eukaryota</taxon>
        <taxon>Viridiplantae</taxon>
        <taxon>Streptophyta</taxon>
        <taxon>Embryophyta</taxon>
        <taxon>Tracheophyta</taxon>
        <taxon>Spermatophyta</taxon>
        <taxon>Magnoliopsida</taxon>
        <taxon>eudicotyledons</taxon>
        <taxon>Gunneridae</taxon>
        <taxon>Pentapetalae</taxon>
        <taxon>rosids</taxon>
        <taxon>fabids</taxon>
        <taxon>Malpighiales</taxon>
        <taxon>Salicaceae</taxon>
        <taxon>Saliceae</taxon>
        <taxon>Populus</taxon>
    </lineage>
</organism>
<protein>
    <submittedName>
        <fullName evidence="1">Uncharacterized protein</fullName>
    </submittedName>
</protein>
<proteinExistence type="predicted"/>
<comment type="caution">
    <text evidence="1">The sequence shown here is derived from an EMBL/GenBank/DDBJ whole genome shotgun (WGS) entry which is preliminary data.</text>
</comment>
<name>A0ACC4BBZ7_POPAL</name>
<evidence type="ECO:0000313" key="1">
    <source>
        <dbReference type="EMBL" id="KAL3575572.1"/>
    </source>
</evidence>